<evidence type="ECO:0000259" key="7">
    <source>
        <dbReference type="Pfam" id="PF03168"/>
    </source>
</evidence>
<dbReference type="Gene3D" id="2.60.40.1820">
    <property type="match status" value="1"/>
</dbReference>
<name>A0AAD8NSM3_TARER</name>
<dbReference type="InterPro" id="IPR044839">
    <property type="entry name" value="NDR1-like"/>
</dbReference>
<dbReference type="GO" id="GO:0098542">
    <property type="term" value="P:defense response to other organism"/>
    <property type="evidence" value="ECO:0007669"/>
    <property type="project" value="InterPro"/>
</dbReference>
<organism evidence="8 9">
    <name type="scientific">Tagetes erecta</name>
    <name type="common">African marigold</name>
    <dbReference type="NCBI Taxonomy" id="13708"/>
    <lineage>
        <taxon>Eukaryota</taxon>
        <taxon>Viridiplantae</taxon>
        <taxon>Streptophyta</taxon>
        <taxon>Embryophyta</taxon>
        <taxon>Tracheophyta</taxon>
        <taxon>Spermatophyta</taxon>
        <taxon>Magnoliopsida</taxon>
        <taxon>eudicotyledons</taxon>
        <taxon>Gunneridae</taxon>
        <taxon>Pentapetalae</taxon>
        <taxon>asterids</taxon>
        <taxon>campanulids</taxon>
        <taxon>Asterales</taxon>
        <taxon>Asteraceae</taxon>
        <taxon>Asteroideae</taxon>
        <taxon>Heliantheae alliance</taxon>
        <taxon>Tageteae</taxon>
        <taxon>Tagetes</taxon>
    </lineage>
</organism>
<comment type="subcellular location">
    <subcellularLocation>
        <location evidence="1">Membrane</location>
        <topology evidence="1">Single-pass membrane protein</topology>
    </subcellularLocation>
</comment>
<reference evidence="8" key="1">
    <citation type="journal article" date="2023" name="bioRxiv">
        <title>Improved chromosome-level genome assembly for marigold (Tagetes erecta).</title>
        <authorList>
            <person name="Jiang F."/>
            <person name="Yuan L."/>
            <person name="Wang S."/>
            <person name="Wang H."/>
            <person name="Xu D."/>
            <person name="Wang A."/>
            <person name="Fan W."/>
        </authorList>
    </citation>
    <scope>NUCLEOTIDE SEQUENCE</scope>
    <source>
        <strain evidence="8">WSJ</strain>
        <tissue evidence="8">Leaf</tissue>
    </source>
</reference>
<evidence type="ECO:0000256" key="3">
    <source>
        <dbReference type="ARBA" id="ARBA00022989"/>
    </source>
</evidence>
<sequence>MDIEKKDEQPLRSNPNSNNEWHKQKQKRRRCIIIWSSIIGVILTIALIILILSLTVFKAKKPVITVNSVALQDLDFSINPLLLRVSLNLSLALGVTVKNPNKVSISYQNSSATLRYRGKDIGDVPIPAGKIGSDGTERLNLTVTIFADRLVTDTEIYGDILGGNLPISTYTRIKARVRVVVFRVHVTSTSSCDVNIDIRNRSVANQTCSYKNKL</sequence>
<keyword evidence="3 6" id="KW-1133">Transmembrane helix</keyword>
<evidence type="ECO:0000313" key="8">
    <source>
        <dbReference type="EMBL" id="KAK1426735.1"/>
    </source>
</evidence>
<feature type="transmembrane region" description="Helical" evidence="6">
    <location>
        <begin position="32"/>
        <end position="57"/>
    </location>
</feature>
<dbReference type="PANTHER" id="PTHR31234">
    <property type="entry name" value="LATE EMBRYOGENESIS ABUNDANT (LEA) HYDROXYPROLINE-RICH GLYCOPROTEIN FAMILY"/>
    <property type="match status" value="1"/>
</dbReference>
<evidence type="ECO:0000256" key="5">
    <source>
        <dbReference type="SAM" id="MobiDB-lite"/>
    </source>
</evidence>
<feature type="domain" description="Late embryogenesis abundant protein LEA-2 subgroup" evidence="7">
    <location>
        <begin position="95"/>
        <end position="192"/>
    </location>
</feature>
<keyword evidence="2 6" id="KW-0812">Transmembrane</keyword>
<feature type="region of interest" description="Disordered" evidence="5">
    <location>
        <begin position="1"/>
        <end position="23"/>
    </location>
</feature>
<dbReference type="EMBL" id="JAUHHV010000004">
    <property type="protein sequence ID" value="KAK1426735.1"/>
    <property type="molecule type" value="Genomic_DNA"/>
</dbReference>
<dbReference type="SUPFAM" id="SSF117070">
    <property type="entry name" value="LEA14-like"/>
    <property type="match status" value="1"/>
</dbReference>
<evidence type="ECO:0000256" key="4">
    <source>
        <dbReference type="ARBA" id="ARBA00023136"/>
    </source>
</evidence>
<keyword evidence="9" id="KW-1185">Reference proteome</keyword>
<dbReference type="InterPro" id="IPR004864">
    <property type="entry name" value="LEA_2"/>
</dbReference>
<dbReference type="Pfam" id="PF03168">
    <property type="entry name" value="LEA_2"/>
    <property type="match status" value="1"/>
</dbReference>
<feature type="compositionally biased region" description="Basic and acidic residues" evidence="5">
    <location>
        <begin position="1"/>
        <end position="10"/>
    </location>
</feature>
<protein>
    <recommendedName>
        <fullName evidence="7">Late embryogenesis abundant protein LEA-2 subgroup domain-containing protein</fullName>
    </recommendedName>
</protein>
<keyword evidence="4 6" id="KW-0472">Membrane</keyword>
<dbReference type="Proteomes" id="UP001229421">
    <property type="component" value="Unassembled WGS sequence"/>
</dbReference>
<proteinExistence type="predicted"/>
<dbReference type="AlphaFoldDB" id="A0AAD8NSM3"/>
<evidence type="ECO:0000256" key="2">
    <source>
        <dbReference type="ARBA" id="ARBA00022692"/>
    </source>
</evidence>
<evidence type="ECO:0000256" key="1">
    <source>
        <dbReference type="ARBA" id="ARBA00004167"/>
    </source>
</evidence>
<comment type="caution">
    <text evidence="8">The sequence shown here is derived from an EMBL/GenBank/DDBJ whole genome shotgun (WGS) entry which is preliminary data.</text>
</comment>
<accession>A0AAD8NSM3</accession>
<gene>
    <name evidence="8" type="ORF">QVD17_15414</name>
</gene>
<dbReference type="GO" id="GO:0016020">
    <property type="term" value="C:membrane"/>
    <property type="evidence" value="ECO:0007669"/>
    <property type="project" value="UniProtKB-SubCell"/>
</dbReference>
<evidence type="ECO:0000256" key="6">
    <source>
        <dbReference type="SAM" id="Phobius"/>
    </source>
</evidence>
<dbReference type="PANTHER" id="PTHR31234:SF65">
    <property type="entry name" value="LATE EMBRYOGENESIS ABUNDANT PROTEIN, LEA_2 SUBGROUP"/>
    <property type="match status" value="1"/>
</dbReference>
<evidence type="ECO:0000313" key="9">
    <source>
        <dbReference type="Proteomes" id="UP001229421"/>
    </source>
</evidence>